<dbReference type="InterPro" id="IPR032675">
    <property type="entry name" value="LRR_dom_sf"/>
</dbReference>
<sequence>MHSIYELQLLTALSSLVIVGVKDLITLPEWLRSITFLRHLHIYDCSDLGCLPQWMESLTALEELKIASCHYLTSRCQKDKGEDWPKISHVPIIHIDGIQLYKYNKQKFNFPPIFSWLISLSSTVIFEVRYSISFPPMNLK</sequence>
<accession>A0A7J6VAC6</accession>
<proteinExistence type="predicted"/>
<dbReference type="PANTHER" id="PTHR36766:SF70">
    <property type="entry name" value="DISEASE RESISTANCE PROTEIN RGA4"/>
    <property type="match status" value="1"/>
</dbReference>
<feature type="domain" description="R13L1/DRL21-like LRR repeat region" evidence="2">
    <location>
        <begin position="6"/>
        <end position="69"/>
    </location>
</feature>
<organism evidence="3 4">
    <name type="scientific">Thalictrum thalictroides</name>
    <name type="common">Rue-anemone</name>
    <name type="synonym">Anemone thalictroides</name>
    <dbReference type="NCBI Taxonomy" id="46969"/>
    <lineage>
        <taxon>Eukaryota</taxon>
        <taxon>Viridiplantae</taxon>
        <taxon>Streptophyta</taxon>
        <taxon>Embryophyta</taxon>
        <taxon>Tracheophyta</taxon>
        <taxon>Spermatophyta</taxon>
        <taxon>Magnoliopsida</taxon>
        <taxon>Ranunculales</taxon>
        <taxon>Ranunculaceae</taxon>
        <taxon>Thalictroideae</taxon>
        <taxon>Thalictrum</taxon>
    </lineage>
</organism>
<comment type="caution">
    <text evidence="3">The sequence shown here is derived from an EMBL/GenBank/DDBJ whole genome shotgun (WGS) entry which is preliminary data.</text>
</comment>
<protein>
    <submittedName>
        <fullName evidence="3">Nb-arc domain disease resistance protein</fullName>
    </submittedName>
</protein>
<evidence type="ECO:0000256" key="1">
    <source>
        <dbReference type="ARBA" id="ARBA00022614"/>
    </source>
</evidence>
<dbReference type="EMBL" id="JABWDY010035792">
    <property type="protein sequence ID" value="KAF5181727.1"/>
    <property type="molecule type" value="Genomic_DNA"/>
</dbReference>
<dbReference type="PANTHER" id="PTHR36766">
    <property type="entry name" value="PLANT BROAD-SPECTRUM MILDEW RESISTANCE PROTEIN RPW8"/>
    <property type="match status" value="1"/>
</dbReference>
<keyword evidence="1" id="KW-0433">Leucine-rich repeat</keyword>
<dbReference type="InterPro" id="IPR056789">
    <property type="entry name" value="LRR_R13L1-DRL21"/>
</dbReference>
<dbReference type="Pfam" id="PF25019">
    <property type="entry name" value="LRR_R13L1-DRL21"/>
    <property type="match status" value="1"/>
</dbReference>
<dbReference type="AlphaFoldDB" id="A0A7J6VAC6"/>
<dbReference type="Proteomes" id="UP000554482">
    <property type="component" value="Unassembled WGS sequence"/>
</dbReference>
<evidence type="ECO:0000313" key="4">
    <source>
        <dbReference type="Proteomes" id="UP000554482"/>
    </source>
</evidence>
<evidence type="ECO:0000313" key="3">
    <source>
        <dbReference type="EMBL" id="KAF5181727.1"/>
    </source>
</evidence>
<gene>
    <name evidence="3" type="ORF">FRX31_028686</name>
</gene>
<keyword evidence="4" id="KW-1185">Reference proteome</keyword>
<dbReference type="OrthoDB" id="851662at2759"/>
<reference evidence="3 4" key="1">
    <citation type="submission" date="2020-06" db="EMBL/GenBank/DDBJ databases">
        <title>Transcriptomic and genomic resources for Thalictrum thalictroides and T. hernandezii: Facilitating candidate gene discovery in an emerging model plant lineage.</title>
        <authorList>
            <person name="Arias T."/>
            <person name="Riano-Pachon D.M."/>
            <person name="Di Stilio V.S."/>
        </authorList>
    </citation>
    <scope>NUCLEOTIDE SEQUENCE [LARGE SCALE GENOMIC DNA]</scope>
    <source>
        <strain evidence="4">cv. WT478/WT964</strain>
        <tissue evidence="3">Leaves</tissue>
    </source>
</reference>
<name>A0A7J6VAC6_THATH</name>
<dbReference type="SUPFAM" id="SSF52047">
    <property type="entry name" value="RNI-like"/>
    <property type="match status" value="1"/>
</dbReference>
<dbReference type="Gene3D" id="3.80.10.10">
    <property type="entry name" value="Ribonuclease Inhibitor"/>
    <property type="match status" value="1"/>
</dbReference>
<evidence type="ECO:0000259" key="2">
    <source>
        <dbReference type="Pfam" id="PF25019"/>
    </source>
</evidence>